<comment type="caution">
    <text evidence="1">The sequence shown here is derived from an EMBL/GenBank/DDBJ whole genome shotgun (WGS) entry which is preliminary data.</text>
</comment>
<organism evidence="1 2">
    <name type="scientific">Brachybacterium endophyticum</name>
    <dbReference type="NCBI Taxonomy" id="2182385"/>
    <lineage>
        <taxon>Bacteria</taxon>
        <taxon>Bacillati</taxon>
        <taxon>Actinomycetota</taxon>
        <taxon>Actinomycetes</taxon>
        <taxon>Micrococcales</taxon>
        <taxon>Dermabacteraceae</taxon>
        <taxon>Brachybacterium</taxon>
    </lineage>
</organism>
<dbReference type="Proteomes" id="UP000245590">
    <property type="component" value="Unassembled WGS sequence"/>
</dbReference>
<evidence type="ECO:0000313" key="1">
    <source>
        <dbReference type="EMBL" id="PWH04956.1"/>
    </source>
</evidence>
<dbReference type="EMBL" id="QFKX01000009">
    <property type="protein sequence ID" value="PWH04956.1"/>
    <property type="molecule type" value="Genomic_DNA"/>
</dbReference>
<protein>
    <submittedName>
        <fullName evidence="1">Uncharacterized protein</fullName>
    </submittedName>
</protein>
<keyword evidence="2" id="KW-1185">Reference proteome</keyword>
<proteinExistence type="predicted"/>
<gene>
    <name evidence="1" type="ORF">DEO23_15600</name>
</gene>
<sequence length="112" mass="12163">MRSFVMPDTLIIYPLIETTRSASAFTAMKQWIHEHEIALLEVTTARDGHSLTTVGDAEIFEGANRAPGQTEHVASRGDDRAIIIASPGLESLGRLDTASSVASVRSGHVKRY</sequence>
<reference evidence="1 2" key="1">
    <citation type="submission" date="2018-05" db="EMBL/GenBank/DDBJ databases">
        <title>Brachybacterium sp. M1HQ-2T, whole genome shotgun sequence.</title>
        <authorList>
            <person name="Tuo L."/>
        </authorList>
    </citation>
    <scope>NUCLEOTIDE SEQUENCE [LARGE SCALE GENOMIC DNA]</scope>
    <source>
        <strain evidence="1 2">M1HQ-2</strain>
    </source>
</reference>
<dbReference type="AlphaFoldDB" id="A0A2U2RGG9"/>
<evidence type="ECO:0000313" key="2">
    <source>
        <dbReference type="Proteomes" id="UP000245590"/>
    </source>
</evidence>
<name>A0A2U2RGG9_9MICO</name>
<accession>A0A2U2RGG9</accession>